<gene>
    <name evidence="2" type="ORF">RM50_06520</name>
</gene>
<feature type="compositionally biased region" description="Polar residues" evidence="1">
    <location>
        <begin position="193"/>
        <end position="204"/>
    </location>
</feature>
<dbReference type="Proteomes" id="UP000031196">
    <property type="component" value="Unassembled WGS sequence"/>
</dbReference>
<dbReference type="InterPro" id="IPR011990">
    <property type="entry name" value="TPR-like_helical_dom_sf"/>
</dbReference>
<dbReference type="EMBL" id="JWTB01000012">
    <property type="protein sequence ID" value="KIC67928.1"/>
    <property type="molecule type" value="Genomic_DNA"/>
</dbReference>
<accession>A0A0B4EML9</accession>
<organism evidence="2 3">
    <name type="scientific">Pseudarthrobacter phenanthrenivorans</name>
    <name type="common">Arthrobacter phenanthrenivorans</name>
    <dbReference type="NCBI Taxonomy" id="361575"/>
    <lineage>
        <taxon>Bacteria</taxon>
        <taxon>Bacillati</taxon>
        <taxon>Actinomycetota</taxon>
        <taxon>Actinomycetes</taxon>
        <taxon>Micrococcales</taxon>
        <taxon>Micrococcaceae</taxon>
        <taxon>Pseudarthrobacter</taxon>
    </lineage>
</organism>
<reference evidence="2 3" key="1">
    <citation type="submission" date="2014-12" db="EMBL/GenBank/DDBJ databases">
        <title>Genome sequencing of Arthrobacter phenanthrenivorans SWC37.</title>
        <authorList>
            <person name="Tan P.W."/>
            <person name="Chan K.-G."/>
        </authorList>
    </citation>
    <scope>NUCLEOTIDE SEQUENCE [LARGE SCALE GENOMIC DNA]</scope>
    <source>
        <strain evidence="2 3">SWC37</strain>
    </source>
</reference>
<protein>
    <recommendedName>
        <fullName evidence="4">Tetratricopeptide repeat protein</fullName>
    </recommendedName>
</protein>
<dbReference type="AlphaFoldDB" id="A0A0B4EML9"/>
<proteinExistence type="predicted"/>
<sequence>MTAIDRRRRLLAWSALPVLLALCVAAKLLSLAILGGQAASGFAAGDARAVDAAAGGLGIANIVEPHKGPFASGDAAVLEGDYSTARIRFEKALGLAPDGSPDSCLIRVNLVLAIERLGDRQLQAGDPASAVPLYTEALAAAGQAPDACGSVAPEASGLLADARDRLEGKLGAAGQPADQPTRPAESAPDGTEDAQQNRLQQLQDSARGAERERNGSRERGEYLDGGGGAAPDRPW</sequence>
<dbReference type="RefSeq" id="WP_043451046.1">
    <property type="nucleotide sequence ID" value="NZ_JWTB01000012.1"/>
</dbReference>
<evidence type="ECO:0000313" key="2">
    <source>
        <dbReference type="EMBL" id="KIC67928.1"/>
    </source>
</evidence>
<dbReference type="OrthoDB" id="4869995at2"/>
<dbReference type="Gene3D" id="1.25.40.10">
    <property type="entry name" value="Tetratricopeptide repeat domain"/>
    <property type="match status" value="1"/>
</dbReference>
<evidence type="ECO:0008006" key="4">
    <source>
        <dbReference type="Google" id="ProtNLM"/>
    </source>
</evidence>
<evidence type="ECO:0000256" key="1">
    <source>
        <dbReference type="SAM" id="MobiDB-lite"/>
    </source>
</evidence>
<dbReference type="SUPFAM" id="SSF48452">
    <property type="entry name" value="TPR-like"/>
    <property type="match status" value="1"/>
</dbReference>
<comment type="caution">
    <text evidence="2">The sequence shown here is derived from an EMBL/GenBank/DDBJ whole genome shotgun (WGS) entry which is preliminary data.</text>
</comment>
<evidence type="ECO:0000313" key="3">
    <source>
        <dbReference type="Proteomes" id="UP000031196"/>
    </source>
</evidence>
<feature type="compositionally biased region" description="Basic and acidic residues" evidence="1">
    <location>
        <begin position="207"/>
        <end position="222"/>
    </location>
</feature>
<name>A0A0B4EML9_PSEPS</name>
<feature type="region of interest" description="Disordered" evidence="1">
    <location>
        <begin position="171"/>
        <end position="235"/>
    </location>
</feature>